<gene>
    <name evidence="1" type="ORF">HanXRQr2_Chr09g0367851</name>
</gene>
<evidence type="ECO:0000313" key="1">
    <source>
        <dbReference type="EMBL" id="KAF5789165.1"/>
    </source>
</evidence>
<evidence type="ECO:0000313" key="2">
    <source>
        <dbReference type="Proteomes" id="UP000215914"/>
    </source>
</evidence>
<comment type="caution">
    <text evidence="1">The sequence shown here is derived from an EMBL/GenBank/DDBJ whole genome shotgun (WGS) entry which is preliminary data.</text>
</comment>
<proteinExistence type="predicted"/>
<sequence length="67" mass="7111">MRSGSEIEKERVADVECFSGRPSDVCGVSVWRNGPTGGVSNDVPVPCLCHGGLHAKRSDGDNGHNHH</sequence>
<dbReference type="EMBL" id="MNCJ02000324">
    <property type="protein sequence ID" value="KAF5789165.1"/>
    <property type="molecule type" value="Genomic_DNA"/>
</dbReference>
<reference evidence="1" key="1">
    <citation type="journal article" date="2017" name="Nature">
        <title>The sunflower genome provides insights into oil metabolism, flowering and Asterid evolution.</title>
        <authorList>
            <person name="Badouin H."/>
            <person name="Gouzy J."/>
            <person name="Grassa C.J."/>
            <person name="Murat F."/>
            <person name="Staton S.E."/>
            <person name="Cottret L."/>
            <person name="Lelandais-Briere C."/>
            <person name="Owens G.L."/>
            <person name="Carrere S."/>
            <person name="Mayjonade B."/>
            <person name="Legrand L."/>
            <person name="Gill N."/>
            <person name="Kane N.C."/>
            <person name="Bowers J.E."/>
            <person name="Hubner S."/>
            <person name="Bellec A."/>
            <person name="Berard A."/>
            <person name="Berges H."/>
            <person name="Blanchet N."/>
            <person name="Boniface M.C."/>
            <person name="Brunel D."/>
            <person name="Catrice O."/>
            <person name="Chaidir N."/>
            <person name="Claudel C."/>
            <person name="Donnadieu C."/>
            <person name="Faraut T."/>
            <person name="Fievet G."/>
            <person name="Helmstetter N."/>
            <person name="King M."/>
            <person name="Knapp S.J."/>
            <person name="Lai Z."/>
            <person name="Le Paslier M.C."/>
            <person name="Lippi Y."/>
            <person name="Lorenzon L."/>
            <person name="Mandel J.R."/>
            <person name="Marage G."/>
            <person name="Marchand G."/>
            <person name="Marquand E."/>
            <person name="Bret-Mestries E."/>
            <person name="Morien E."/>
            <person name="Nambeesan S."/>
            <person name="Nguyen T."/>
            <person name="Pegot-Espagnet P."/>
            <person name="Pouilly N."/>
            <person name="Raftis F."/>
            <person name="Sallet E."/>
            <person name="Schiex T."/>
            <person name="Thomas J."/>
            <person name="Vandecasteele C."/>
            <person name="Vares D."/>
            <person name="Vear F."/>
            <person name="Vautrin S."/>
            <person name="Crespi M."/>
            <person name="Mangin B."/>
            <person name="Burke J.M."/>
            <person name="Salse J."/>
            <person name="Munos S."/>
            <person name="Vincourt P."/>
            <person name="Rieseberg L.H."/>
            <person name="Langlade N.B."/>
        </authorList>
    </citation>
    <scope>NUCLEOTIDE SEQUENCE</scope>
    <source>
        <tissue evidence="1">Leaves</tissue>
    </source>
</reference>
<keyword evidence="2" id="KW-1185">Reference proteome</keyword>
<dbReference type="AlphaFoldDB" id="A0A9K3I385"/>
<accession>A0A9K3I385</accession>
<reference evidence="1" key="2">
    <citation type="submission" date="2020-06" db="EMBL/GenBank/DDBJ databases">
        <title>Helianthus annuus Genome sequencing and assembly Release 2.</title>
        <authorList>
            <person name="Gouzy J."/>
            <person name="Langlade N."/>
            <person name="Munos S."/>
        </authorList>
    </citation>
    <scope>NUCLEOTIDE SEQUENCE</scope>
    <source>
        <tissue evidence="1">Leaves</tissue>
    </source>
</reference>
<organism evidence="1 2">
    <name type="scientific">Helianthus annuus</name>
    <name type="common">Common sunflower</name>
    <dbReference type="NCBI Taxonomy" id="4232"/>
    <lineage>
        <taxon>Eukaryota</taxon>
        <taxon>Viridiplantae</taxon>
        <taxon>Streptophyta</taxon>
        <taxon>Embryophyta</taxon>
        <taxon>Tracheophyta</taxon>
        <taxon>Spermatophyta</taxon>
        <taxon>Magnoliopsida</taxon>
        <taxon>eudicotyledons</taxon>
        <taxon>Gunneridae</taxon>
        <taxon>Pentapetalae</taxon>
        <taxon>asterids</taxon>
        <taxon>campanulids</taxon>
        <taxon>Asterales</taxon>
        <taxon>Asteraceae</taxon>
        <taxon>Asteroideae</taxon>
        <taxon>Heliantheae alliance</taxon>
        <taxon>Heliantheae</taxon>
        <taxon>Helianthus</taxon>
    </lineage>
</organism>
<dbReference type="Gramene" id="mRNA:HanXRQr2_Chr09g0367851">
    <property type="protein sequence ID" value="mRNA:HanXRQr2_Chr09g0367851"/>
    <property type="gene ID" value="HanXRQr2_Chr09g0367851"/>
</dbReference>
<protein>
    <submittedName>
        <fullName evidence="1">Uncharacterized protein</fullName>
    </submittedName>
</protein>
<name>A0A9K3I385_HELAN</name>
<dbReference type="Proteomes" id="UP000215914">
    <property type="component" value="Unassembled WGS sequence"/>
</dbReference>